<proteinExistence type="predicted"/>
<reference evidence="1 2" key="1">
    <citation type="submission" date="2019-02" db="EMBL/GenBank/DDBJ databases">
        <authorList>
            <consortium name="Pathogen Informatics"/>
        </authorList>
    </citation>
    <scope>NUCLEOTIDE SEQUENCE [LARGE SCALE GENOMIC DNA]</scope>
    <source>
        <strain evidence="2">clo34</strain>
    </source>
</reference>
<evidence type="ECO:0000313" key="2">
    <source>
        <dbReference type="Proteomes" id="UP000411588"/>
    </source>
</evidence>
<dbReference type="RefSeq" id="WP_021394966.1">
    <property type="nucleotide sequence ID" value="NZ_BISJ01000020.1"/>
</dbReference>
<dbReference type="EMBL" id="CAADAN010000037">
    <property type="protein sequence ID" value="VFD36788.1"/>
    <property type="molecule type" value="Genomic_DNA"/>
</dbReference>
<name>A0AB74QHS2_CLODI</name>
<sequence length="130" mass="15488">MDLPDNVIEIDILRINRNNDKKCKCKNREFIVDTVNKSVHCSECGFRVEPYDALYELAMNFERVNGQVNILLKQRKEIASYKPHLIVFKRLESSYRGKKMLPVCPICGEAFYFENLTSWTNRDFYERRKK</sequence>
<accession>A0AB74QHS2</accession>
<evidence type="ECO:0000313" key="1">
    <source>
        <dbReference type="EMBL" id="VFD36788.1"/>
    </source>
</evidence>
<comment type="caution">
    <text evidence="1">The sequence shown here is derived from an EMBL/GenBank/DDBJ whole genome shotgun (WGS) entry which is preliminary data.</text>
</comment>
<gene>
    <name evidence="1" type="ORF">SAMEA1402399_04202</name>
</gene>
<organism evidence="1 2">
    <name type="scientific">Clostridioides difficile</name>
    <name type="common">Peptoclostridium difficile</name>
    <dbReference type="NCBI Taxonomy" id="1496"/>
    <lineage>
        <taxon>Bacteria</taxon>
        <taxon>Bacillati</taxon>
        <taxon>Bacillota</taxon>
        <taxon>Clostridia</taxon>
        <taxon>Peptostreptococcales</taxon>
        <taxon>Peptostreptococcaceae</taxon>
        <taxon>Clostridioides</taxon>
    </lineage>
</organism>
<protein>
    <submittedName>
        <fullName evidence="1">Uncharacterized protein</fullName>
    </submittedName>
</protein>
<dbReference type="AlphaFoldDB" id="A0AB74QHS2"/>
<dbReference type="Proteomes" id="UP000411588">
    <property type="component" value="Unassembled WGS sequence"/>
</dbReference>